<dbReference type="EMBL" id="JAJSOF020000005">
    <property type="protein sequence ID" value="KAJ4448028.1"/>
    <property type="molecule type" value="Genomic_DNA"/>
</dbReference>
<accession>A0ABQ8TNZ4</accession>
<keyword evidence="2" id="KW-1185">Reference proteome</keyword>
<proteinExistence type="predicted"/>
<comment type="caution">
    <text evidence="1">The sequence shown here is derived from an EMBL/GenBank/DDBJ whole genome shotgun (WGS) entry which is preliminary data.</text>
</comment>
<organism evidence="1 2">
    <name type="scientific">Periplaneta americana</name>
    <name type="common">American cockroach</name>
    <name type="synonym">Blatta americana</name>
    <dbReference type="NCBI Taxonomy" id="6978"/>
    <lineage>
        <taxon>Eukaryota</taxon>
        <taxon>Metazoa</taxon>
        <taxon>Ecdysozoa</taxon>
        <taxon>Arthropoda</taxon>
        <taxon>Hexapoda</taxon>
        <taxon>Insecta</taxon>
        <taxon>Pterygota</taxon>
        <taxon>Neoptera</taxon>
        <taxon>Polyneoptera</taxon>
        <taxon>Dictyoptera</taxon>
        <taxon>Blattodea</taxon>
        <taxon>Blattoidea</taxon>
        <taxon>Blattidae</taxon>
        <taxon>Blattinae</taxon>
        <taxon>Periplaneta</taxon>
    </lineage>
</organism>
<reference evidence="1 2" key="1">
    <citation type="journal article" date="2022" name="Allergy">
        <title>Genome assembly and annotation of Periplaneta americana reveal a comprehensive cockroach allergen profile.</title>
        <authorList>
            <person name="Wang L."/>
            <person name="Xiong Q."/>
            <person name="Saelim N."/>
            <person name="Wang L."/>
            <person name="Nong W."/>
            <person name="Wan A.T."/>
            <person name="Shi M."/>
            <person name="Liu X."/>
            <person name="Cao Q."/>
            <person name="Hui J.H.L."/>
            <person name="Sookrung N."/>
            <person name="Leung T.F."/>
            <person name="Tungtrongchitr A."/>
            <person name="Tsui S.K.W."/>
        </authorList>
    </citation>
    <scope>NUCLEOTIDE SEQUENCE [LARGE SCALE GENOMIC DNA]</scope>
    <source>
        <strain evidence="1">PWHHKU_190912</strain>
    </source>
</reference>
<dbReference type="Proteomes" id="UP001148838">
    <property type="component" value="Unassembled WGS sequence"/>
</dbReference>
<name>A0ABQ8TNZ4_PERAM</name>
<evidence type="ECO:0000313" key="2">
    <source>
        <dbReference type="Proteomes" id="UP001148838"/>
    </source>
</evidence>
<gene>
    <name evidence="1" type="ORF">ANN_10040</name>
</gene>
<protein>
    <submittedName>
        <fullName evidence="1">Uncharacterized protein</fullName>
    </submittedName>
</protein>
<evidence type="ECO:0000313" key="1">
    <source>
        <dbReference type="EMBL" id="KAJ4448028.1"/>
    </source>
</evidence>
<sequence>MLLKKIDVEDQAFLRRIVAIDETWIRDFESELKSQSNEWRGSAFPRPKQFRQPQSKSLVYETPIESEEERIARVLTADDPLQHMPGVFERVRQAMIRCCSVCIEAEDRTFVKDYKL</sequence>